<dbReference type="PANTHER" id="PTHR45586">
    <property type="entry name" value="TPR REPEAT-CONTAINING PROTEIN PA4667"/>
    <property type="match status" value="1"/>
</dbReference>
<dbReference type="PROSITE" id="PS50005">
    <property type="entry name" value="TPR"/>
    <property type="match status" value="2"/>
</dbReference>
<dbReference type="InterPro" id="IPR011990">
    <property type="entry name" value="TPR-like_helical_dom_sf"/>
</dbReference>
<feature type="transmembrane region" description="Helical" evidence="4">
    <location>
        <begin position="299"/>
        <end position="318"/>
    </location>
</feature>
<dbReference type="RefSeq" id="WP_029566313.1">
    <property type="nucleotide sequence ID" value="NZ_JNVC02000017.1"/>
</dbReference>
<evidence type="ECO:0000256" key="2">
    <source>
        <dbReference type="ARBA" id="ARBA00022803"/>
    </source>
</evidence>
<dbReference type="Pfam" id="PF13432">
    <property type="entry name" value="TPR_16"/>
    <property type="match status" value="1"/>
</dbReference>
<evidence type="ECO:0000313" key="5">
    <source>
        <dbReference type="EMBL" id="KEZ47689.1"/>
    </source>
</evidence>
<organism evidence="5 6">
    <name type="scientific">Metabacillus indicus</name>
    <name type="common">Bacillus indicus</name>
    <dbReference type="NCBI Taxonomy" id="246786"/>
    <lineage>
        <taxon>Bacteria</taxon>
        <taxon>Bacillati</taxon>
        <taxon>Bacillota</taxon>
        <taxon>Bacilli</taxon>
        <taxon>Bacillales</taxon>
        <taxon>Bacillaceae</taxon>
        <taxon>Metabacillus</taxon>
    </lineage>
</organism>
<dbReference type="PANTHER" id="PTHR45586:SF14">
    <property type="entry name" value="TETRATRICOPEPTIDE TPR_2 REPEAT PROTEIN"/>
    <property type="match status" value="1"/>
</dbReference>
<sequence>MFSIYEERIRKLTEWKNYSQAIEEAHALIASDPEDARSYSLLARIYADKEDFPAAVHFSKEALRKDPEDFTGHLILVMALFNLGEWKAFDAAAESALHLYPDTAHLYYLKAMRALQKNKGKKALGLMEIALVHETEDATYLAAYSNLLLLFGKKKKSKEYEQMALKSNEDNPYVYYTLANTAFNRGDFKQARELSRSAAAIDPDDQDYREQYLEMLKTDYALYRFLLRILQTHSFIRRKAGILFWPVFLFFFIVFNPLFWLYVIVILVPYYFSNYTAGKLVIRRLGYKKAKPEINKGKAIAAAMFAALVLTGLFAAIFR</sequence>
<keyword evidence="4" id="KW-0472">Membrane</keyword>
<keyword evidence="4" id="KW-1133">Transmembrane helix</keyword>
<dbReference type="EMBL" id="JNVC02000017">
    <property type="protein sequence ID" value="KEZ47689.1"/>
    <property type="molecule type" value="Genomic_DNA"/>
</dbReference>
<reference evidence="5 6" key="1">
    <citation type="journal article" date="2005" name="Int. J. Syst. Evol. Microbiol.">
        <title>Bacillus cibi sp. nov., isolated from jeotgal, a traditional Korean fermented seafood.</title>
        <authorList>
            <person name="Yoon J.H."/>
            <person name="Lee C.H."/>
            <person name="Oh T.K."/>
        </authorList>
    </citation>
    <scope>NUCLEOTIDE SEQUENCE [LARGE SCALE GENOMIC DNA]</scope>
    <source>
        <strain evidence="5 6">DSM 16189</strain>
    </source>
</reference>
<dbReference type="InterPro" id="IPR051012">
    <property type="entry name" value="CellSynth/LPSAsmb/PSIAsmb"/>
</dbReference>
<keyword evidence="4" id="KW-0812">Transmembrane</keyword>
<feature type="transmembrane region" description="Helical" evidence="4">
    <location>
        <begin position="242"/>
        <end position="272"/>
    </location>
</feature>
<comment type="caution">
    <text evidence="5">The sequence shown here is derived from an EMBL/GenBank/DDBJ whole genome shotgun (WGS) entry which is preliminary data.</text>
</comment>
<dbReference type="AlphaFoldDB" id="A0A084GK27"/>
<gene>
    <name evidence="5" type="ORF">GS18_0218680</name>
</gene>
<keyword evidence="6" id="KW-1185">Reference proteome</keyword>
<accession>A0A084GK27</accession>
<proteinExistence type="predicted"/>
<dbReference type="Gene3D" id="1.25.40.10">
    <property type="entry name" value="Tetratricopeptide repeat domain"/>
    <property type="match status" value="1"/>
</dbReference>
<evidence type="ECO:0000256" key="1">
    <source>
        <dbReference type="ARBA" id="ARBA00022737"/>
    </source>
</evidence>
<evidence type="ECO:0000256" key="3">
    <source>
        <dbReference type="PROSITE-ProRule" id="PRU00339"/>
    </source>
</evidence>
<keyword evidence="1" id="KW-0677">Repeat</keyword>
<protein>
    <submittedName>
        <fullName evidence="5">Uncharacterized protein</fullName>
    </submittedName>
</protein>
<dbReference type="STRING" id="246786.GS18_0218680"/>
<dbReference type="SUPFAM" id="SSF48452">
    <property type="entry name" value="TPR-like"/>
    <property type="match status" value="1"/>
</dbReference>
<dbReference type="InterPro" id="IPR019734">
    <property type="entry name" value="TPR_rpt"/>
</dbReference>
<dbReference type="Proteomes" id="UP000028549">
    <property type="component" value="Unassembled WGS sequence"/>
</dbReference>
<dbReference type="SMART" id="SM00028">
    <property type="entry name" value="TPR"/>
    <property type="match status" value="2"/>
</dbReference>
<name>A0A084GK27_METID</name>
<feature type="repeat" description="TPR" evidence="3">
    <location>
        <begin position="172"/>
        <end position="205"/>
    </location>
</feature>
<evidence type="ECO:0000313" key="6">
    <source>
        <dbReference type="Proteomes" id="UP000028549"/>
    </source>
</evidence>
<dbReference type="OrthoDB" id="2940457at2"/>
<feature type="repeat" description="TPR" evidence="3">
    <location>
        <begin position="36"/>
        <end position="69"/>
    </location>
</feature>
<evidence type="ECO:0000256" key="4">
    <source>
        <dbReference type="SAM" id="Phobius"/>
    </source>
</evidence>
<keyword evidence="2 3" id="KW-0802">TPR repeat</keyword>